<accession>J3MEL7</accession>
<dbReference type="AlphaFoldDB" id="J3MEL7"/>
<organism evidence="2">
    <name type="scientific">Oryza brachyantha</name>
    <name type="common">malo sina</name>
    <dbReference type="NCBI Taxonomy" id="4533"/>
    <lineage>
        <taxon>Eukaryota</taxon>
        <taxon>Viridiplantae</taxon>
        <taxon>Streptophyta</taxon>
        <taxon>Embryophyta</taxon>
        <taxon>Tracheophyta</taxon>
        <taxon>Spermatophyta</taxon>
        <taxon>Magnoliopsida</taxon>
        <taxon>Liliopsida</taxon>
        <taxon>Poales</taxon>
        <taxon>Poaceae</taxon>
        <taxon>BOP clade</taxon>
        <taxon>Oryzoideae</taxon>
        <taxon>Oryzeae</taxon>
        <taxon>Oryzinae</taxon>
        <taxon>Oryza</taxon>
    </lineage>
</organism>
<feature type="region of interest" description="Disordered" evidence="1">
    <location>
        <begin position="30"/>
        <end position="119"/>
    </location>
</feature>
<feature type="compositionally biased region" description="Basic and acidic residues" evidence="1">
    <location>
        <begin position="48"/>
        <end position="59"/>
    </location>
</feature>
<evidence type="ECO:0000256" key="1">
    <source>
        <dbReference type="SAM" id="MobiDB-lite"/>
    </source>
</evidence>
<sequence>MIQGVIHVDVSPPLASISTKTLVCGQSHCGLSTVDRPTDNGGGWLEPTGRDGAIDRNKVDNSPGGKKAGDESRRVEVDGGRQTMGADEGRRQQPCSSTAPFSSTTSPSVAQGGSNTVSNRKSRLLGGIELICTGKINNLRRGVLVAKAQHNNV</sequence>
<protein>
    <submittedName>
        <fullName evidence="2">Uncharacterized protein</fullName>
    </submittedName>
</protein>
<dbReference type="Gramene" id="OB06G24610.1">
    <property type="protein sequence ID" value="OB06G24610.1"/>
    <property type="gene ID" value="OB06G24610"/>
</dbReference>
<evidence type="ECO:0000313" key="3">
    <source>
        <dbReference type="Proteomes" id="UP000006038"/>
    </source>
</evidence>
<dbReference type="Proteomes" id="UP000006038">
    <property type="component" value="Chromosome 6"/>
</dbReference>
<feature type="compositionally biased region" description="Low complexity" evidence="1">
    <location>
        <begin position="94"/>
        <end position="108"/>
    </location>
</feature>
<reference evidence="2" key="1">
    <citation type="journal article" date="2013" name="Nat. Commun.">
        <title>Whole-genome sequencing of Oryza brachyantha reveals mechanisms underlying Oryza genome evolution.</title>
        <authorList>
            <person name="Chen J."/>
            <person name="Huang Q."/>
            <person name="Gao D."/>
            <person name="Wang J."/>
            <person name="Lang Y."/>
            <person name="Liu T."/>
            <person name="Li B."/>
            <person name="Bai Z."/>
            <person name="Luis Goicoechea J."/>
            <person name="Liang C."/>
            <person name="Chen C."/>
            <person name="Zhang W."/>
            <person name="Sun S."/>
            <person name="Liao Y."/>
            <person name="Zhang X."/>
            <person name="Yang L."/>
            <person name="Song C."/>
            <person name="Wang M."/>
            <person name="Shi J."/>
            <person name="Liu G."/>
            <person name="Liu J."/>
            <person name="Zhou H."/>
            <person name="Zhou W."/>
            <person name="Yu Q."/>
            <person name="An N."/>
            <person name="Chen Y."/>
            <person name="Cai Q."/>
            <person name="Wang B."/>
            <person name="Liu B."/>
            <person name="Min J."/>
            <person name="Huang Y."/>
            <person name="Wu H."/>
            <person name="Li Z."/>
            <person name="Zhang Y."/>
            <person name="Yin Y."/>
            <person name="Song W."/>
            <person name="Jiang J."/>
            <person name="Jackson S.A."/>
            <person name="Wing R.A."/>
            <person name="Wang J."/>
            <person name="Chen M."/>
        </authorList>
    </citation>
    <scope>NUCLEOTIDE SEQUENCE [LARGE SCALE GENOMIC DNA]</scope>
    <source>
        <strain evidence="2">cv. IRGC 101232</strain>
    </source>
</reference>
<dbReference type="EnsemblPlants" id="OB06G24610.1">
    <property type="protein sequence ID" value="OB06G24610.1"/>
    <property type="gene ID" value="OB06G24610"/>
</dbReference>
<dbReference type="HOGENOM" id="CLU_1716062_0_0_1"/>
<evidence type="ECO:0000313" key="2">
    <source>
        <dbReference type="EnsemblPlants" id="OB06G24610.1"/>
    </source>
</evidence>
<reference evidence="2" key="2">
    <citation type="submission" date="2013-04" db="UniProtKB">
        <authorList>
            <consortium name="EnsemblPlants"/>
        </authorList>
    </citation>
    <scope>IDENTIFICATION</scope>
</reference>
<name>J3MEL7_ORYBR</name>
<feature type="compositionally biased region" description="Basic and acidic residues" evidence="1">
    <location>
        <begin position="67"/>
        <end position="79"/>
    </location>
</feature>
<keyword evidence="3" id="KW-1185">Reference proteome</keyword>
<proteinExistence type="predicted"/>
<feature type="compositionally biased region" description="Polar residues" evidence="1">
    <location>
        <begin position="109"/>
        <end position="119"/>
    </location>
</feature>